<accession>A0AAJ5D672</accession>
<reference evidence="1 2" key="1">
    <citation type="submission" date="2018-06" db="EMBL/GenBank/DDBJ databases">
        <authorList>
            <consortium name="Pathogen Informatics"/>
            <person name="Doyle S."/>
        </authorList>
    </citation>
    <scope>NUCLEOTIDE SEQUENCE [LARGE SCALE GENOMIC DNA]</scope>
    <source>
        <strain evidence="1 2">NCTC10894</strain>
    </source>
</reference>
<dbReference type="AlphaFoldDB" id="A0AAJ5D672"/>
<organism evidence="1 2">
    <name type="scientific">Ralstonia mannitolilytica</name>
    <dbReference type="NCBI Taxonomy" id="105219"/>
    <lineage>
        <taxon>Bacteria</taxon>
        <taxon>Pseudomonadati</taxon>
        <taxon>Pseudomonadota</taxon>
        <taxon>Betaproteobacteria</taxon>
        <taxon>Burkholderiales</taxon>
        <taxon>Burkholderiaceae</taxon>
        <taxon>Ralstonia</taxon>
    </lineage>
</organism>
<dbReference type="Proteomes" id="UP000255008">
    <property type="component" value="Unassembled WGS sequence"/>
</dbReference>
<name>A0AAJ5D672_9RALS</name>
<protein>
    <submittedName>
        <fullName evidence="1">Uncharacterized protein</fullName>
    </submittedName>
</protein>
<dbReference type="RefSeq" id="WP_238587573.1">
    <property type="nucleotide sequence ID" value="NZ_BAAAEC010000011.1"/>
</dbReference>
<dbReference type="EMBL" id="UGVE01000002">
    <property type="protein sequence ID" value="SUE35271.1"/>
    <property type="molecule type" value="Genomic_DNA"/>
</dbReference>
<proteinExistence type="predicted"/>
<sequence>MAVATVTAIGAGSALAGGSQDGVIYFTGAIVEAGFRVQPALQATGAGEALRARSSASGDRVVLDLHSAAVRVVPVDVSVQARAASSLRPLRVGDARDKPDVLVEYGGFKATLLTANNGTLTVSRARGAEPALAVVTLSYQ</sequence>
<evidence type="ECO:0000313" key="1">
    <source>
        <dbReference type="EMBL" id="SUE35271.1"/>
    </source>
</evidence>
<comment type="caution">
    <text evidence="1">The sequence shown here is derived from an EMBL/GenBank/DDBJ whole genome shotgun (WGS) entry which is preliminary data.</text>
</comment>
<evidence type="ECO:0000313" key="2">
    <source>
        <dbReference type="Proteomes" id="UP000255008"/>
    </source>
</evidence>
<gene>
    <name evidence="1" type="ORF">NCTC10894_03284</name>
</gene>